<accession>A0ABU7RIT6</accession>
<feature type="binding site" evidence="3">
    <location>
        <begin position="73"/>
        <end position="74"/>
    </location>
    <ligand>
        <name>substrate</name>
    </ligand>
</feature>
<feature type="site" description="Could be important to modulate the pK values of the two catalytic cysteine residues" evidence="3">
    <location>
        <position position="186"/>
    </location>
</feature>
<feature type="site" description="Could be important to modulate the pK values of the two catalytic cysteine residues" evidence="3">
    <location>
        <position position="136"/>
    </location>
</feature>
<protein>
    <recommendedName>
        <fullName evidence="3 4">Diaminopimelate epimerase</fullName>
        <shortName evidence="3">DAP epimerase</shortName>
        <ecNumber evidence="3 4">5.1.1.7</ecNumber>
    </recommendedName>
    <alternativeName>
        <fullName evidence="3">PLP-independent amino acid racemase</fullName>
    </alternativeName>
</protein>
<feature type="binding site" evidence="3">
    <location>
        <position position="11"/>
    </location>
    <ligand>
        <name>substrate</name>
    </ligand>
</feature>
<name>A0ABU7RIT6_9BACT</name>
<dbReference type="SUPFAM" id="SSF54506">
    <property type="entry name" value="Diaminopimelate epimerase-like"/>
    <property type="match status" value="2"/>
</dbReference>
<evidence type="ECO:0000256" key="1">
    <source>
        <dbReference type="ARBA" id="ARBA00010219"/>
    </source>
</evidence>
<comment type="catalytic activity">
    <reaction evidence="3">
        <text>(2S,6S)-2,6-diaminopimelate = meso-2,6-diaminopimelate</text>
        <dbReference type="Rhea" id="RHEA:15393"/>
        <dbReference type="ChEBI" id="CHEBI:57609"/>
        <dbReference type="ChEBI" id="CHEBI:57791"/>
        <dbReference type="EC" id="5.1.1.7"/>
    </reaction>
</comment>
<comment type="similarity">
    <text evidence="1 3">Belongs to the diaminopimelate epimerase family.</text>
</comment>
<comment type="caution">
    <text evidence="5">The sequence shown here is derived from an EMBL/GenBank/DDBJ whole genome shotgun (WGS) entry which is preliminary data.</text>
</comment>
<comment type="function">
    <text evidence="3">Catalyzes the stereoinversion of LL-2,6-diaminopimelate (L,L-DAP) to meso-diaminopimelate (meso-DAP), a precursor of L-lysine and an essential component of the bacterial peptidoglycan.</text>
</comment>
<dbReference type="EC" id="5.1.1.7" evidence="3 4"/>
<feature type="binding site" evidence="3">
    <location>
        <begin position="186"/>
        <end position="187"/>
    </location>
    <ligand>
        <name>substrate</name>
    </ligand>
</feature>
<dbReference type="PANTHER" id="PTHR31689:SF0">
    <property type="entry name" value="DIAMINOPIMELATE EPIMERASE"/>
    <property type="match status" value="1"/>
</dbReference>
<gene>
    <name evidence="3 5" type="primary">dapF</name>
    <name evidence="5" type="ORF">V2H41_11340</name>
</gene>
<dbReference type="EMBL" id="JAZGLY010000006">
    <property type="protein sequence ID" value="MEE6187866.1"/>
    <property type="molecule type" value="Genomic_DNA"/>
</dbReference>
<keyword evidence="6" id="KW-1185">Reference proteome</keyword>
<dbReference type="PANTHER" id="PTHR31689">
    <property type="entry name" value="DIAMINOPIMELATE EPIMERASE, CHLOROPLASTIC"/>
    <property type="match status" value="1"/>
</dbReference>
<feature type="binding site" evidence="3">
    <location>
        <position position="63"/>
    </location>
    <ligand>
        <name>substrate</name>
    </ligand>
</feature>
<comment type="subunit">
    <text evidence="3">Homodimer.</text>
</comment>
<organism evidence="5 6">
    <name type="scientific">Niabella digestorum</name>
    <dbReference type="NCBI Taxonomy" id="3117701"/>
    <lineage>
        <taxon>Bacteria</taxon>
        <taxon>Pseudomonadati</taxon>
        <taxon>Bacteroidota</taxon>
        <taxon>Chitinophagia</taxon>
        <taxon>Chitinophagales</taxon>
        <taxon>Chitinophagaceae</taxon>
        <taxon>Niabella</taxon>
    </lineage>
</organism>
<evidence type="ECO:0000256" key="3">
    <source>
        <dbReference type="HAMAP-Rule" id="MF_00197"/>
    </source>
</evidence>
<proteinExistence type="inferred from homology"/>
<evidence type="ECO:0000313" key="5">
    <source>
        <dbReference type="EMBL" id="MEE6187866.1"/>
    </source>
</evidence>
<comment type="caution">
    <text evidence="3">Lacks conserved residue(s) required for the propagation of feature annotation.</text>
</comment>
<comment type="pathway">
    <text evidence="3">Amino-acid biosynthesis; L-lysine biosynthesis via DAP pathway; DL-2,6-diaminopimelate from LL-2,6-diaminopimelate: step 1/1.</text>
</comment>
<feature type="active site" description="Proton donor" evidence="3">
    <location>
        <position position="72"/>
    </location>
</feature>
<dbReference type="Proteomes" id="UP001357452">
    <property type="component" value="Unassembled WGS sequence"/>
</dbReference>
<keyword evidence="2 3" id="KW-0413">Isomerase</keyword>
<feature type="active site" description="Proton acceptor" evidence="3">
    <location>
        <position position="196"/>
    </location>
</feature>
<dbReference type="Gene3D" id="3.10.310.10">
    <property type="entry name" value="Diaminopimelate Epimerase, Chain A, domain 1"/>
    <property type="match status" value="2"/>
</dbReference>
<feature type="binding site" evidence="3">
    <location>
        <position position="168"/>
    </location>
    <ligand>
        <name>substrate</name>
    </ligand>
</feature>
<comment type="subcellular location">
    <subcellularLocation>
        <location evidence="3">Cytoplasm</location>
    </subcellularLocation>
</comment>
<evidence type="ECO:0000313" key="6">
    <source>
        <dbReference type="Proteomes" id="UP001357452"/>
    </source>
</evidence>
<keyword evidence="3" id="KW-0028">Amino-acid biosynthesis</keyword>
<keyword evidence="3" id="KW-0963">Cytoplasm</keyword>
<dbReference type="InterPro" id="IPR001653">
    <property type="entry name" value="DAP_epimerase_DapF"/>
</dbReference>
<dbReference type="NCBIfam" id="TIGR00652">
    <property type="entry name" value="DapF"/>
    <property type="match status" value="1"/>
</dbReference>
<keyword evidence="3" id="KW-0457">Lysine biosynthesis</keyword>
<dbReference type="HAMAP" id="MF_00197">
    <property type="entry name" value="DAP_epimerase"/>
    <property type="match status" value="1"/>
</dbReference>
<evidence type="ECO:0000256" key="4">
    <source>
        <dbReference type="NCBIfam" id="TIGR00652"/>
    </source>
</evidence>
<reference evidence="5 6" key="1">
    <citation type="submission" date="2024-01" db="EMBL/GenBank/DDBJ databases">
        <title>Niabella digestum sp. nov., isolated from waste digestion system.</title>
        <authorList>
            <person name="Zhang L."/>
        </authorList>
    </citation>
    <scope>NUCLEOTIDE SEQUENCE [LARGE SCALE GENOMIC DNA]</scope>
    <source>
        <strain evidence="5 6">A18</strain>
    </source>
</reference>
<dbReference type="GO" id="GO:0008837">
    <property type="term" value="F:diaminopimelate epimerase activity"/>
    <property type="evidence" value="ECO:0007669"/>
    <property type="project" value="UniProtKB-EC"/>
</dbReference>
<dbReference type="Pfam" id="PF01678">
    <property type="entry name" value="DAP_epimerase"/>
    <property type="match status" value="2"/>
</dbReference>
<sequence length="257" mass="29123">MHFYKYQGTGNDFVIVDNREGKYHELSQETIHKICDRRFGVGGDGFMLLNNKEGYDFEMVYYNADGRLGTMCGNGGRCIVKFAYDMGIRRSEYKFWAVDGEHIATIQKGIVSLKMSNVSTIQQFEDHVILNTGSPHYVKQVTNLKEMNVFEEGRKIRYSDTFKKEGINVNFVEPINNHSLRVRTYERGVEDETYACGTGAAAVALAFSKEEPGKNSIDLEVLGGKLRVNYTKNEDGTFSDIWLKGPAEKVFEGTIDI</sequence>
<feature type="binding site" evidence="3">
    <location>
        <begin position="197"/>
        <end position="198"/>
    </location>
    <ligand>
        <name>substrate</name>
    </ligand>
</feature>
<dbReference type="RefSeq" id="WP_330975273.1">
    <property type="nucleotide sequence ID" value="NZ_JAZGLY010000006.1"/>
</dbReference>
<evidence type="ECO:0000256" key="2">
    <source>
        <dbReference type="ARBA" id="ARBA00023235"/>
    </source>
</evidence>